<sequence length="569" mass="62604">MHTEHIAELNLLWGTLILEELTRLGVKHVCMAPGSRSTPLTLAAAKQTKLQQHLHFDERGLGFMALGLAKASQAPVAIITTSGTAVANLYPVIVEAWLTHVPLIVLSGDRPPELIDCGANQAIIQPAIFAQYAKQVNLPTPDMNIPPQSLLSLLDDAVNNQSQPVHINCMYREPLYPSEPIADFSRYLAPIEFWQQQATPYSQYATMNVGQLPTSDALARFVHGKGVIVAATLAPEQQSEALIQLAQKLGWPIVTDAQSQLRQHPGAIGNIDQLLHQPKAKALLAQAEKVIVFGGRILSKRLISYLEQQEWKDYWQVLPHQQRLDPSNKPKQLWLAPAHIIAALPWPRSSQANWALKLVQHNDELETLYQQQIDHAEFGEAQTIRAIANRQTSQQQLFIGNSLPVRLYDMFAPISSDSAKVYTNRGASGIDGLLATACGVAAAEGKPTTLIIGDISALHDLNSLAIARTVTSPLVIVILNNDGGNIFNLLPVPNEQLRTDYYRLSHGLEFGFGAAMFGLAYNQVDSIEDFIESYEYAMTYSGPSVIEVSVSQNQASDQIAKIANWVKQH</sequence>
<dbReference type="Pfam" id="PF16582">
    <property type="entry name" value="TPP_enzyme_M_2"/>
    <property type="match status" value="1"/>
</dbReference>
<evidence type="ECO:0000256" key="2">
    <source>
        <dbReference type="ARBA" id="ARBA00022679"/>
    </source>
</evidence>
<comment type="function">
    <text evidence="7">Catalyzes the thiamine diphosphate-dependent decarboxylation of 2-oxoglutarate and the subsequent addition of the resulting succinic semialdehyde-thiamine pyrophosphate anion to isochorismate to yield 2-succinyl-5-enolpyruvyl-6-hydroxy-3-cyclohexene-1-carboxylate (SEPHCHC).</text>
</comment>
<dbReference type="HAMAP" id="MF_01659">
    <property type="entry name" value="MenD"/>
    <property type="match status" value="1"/>
</dbReference>
<dbReference type="InterPro" id="IPR029061">
    <property type="entry name" value="THDP-binding"/>
</dbReference>
<comment type="pathway">
    <text evidence="7">Quinol/quinone metabolism; menaquinone biosynthesis.</text>
</comment>
<evidence type="ECO:0000259" key="10">
    <source>
        <dbReference type="Pfam" id="PF16582"/>
    </source>
</evidence>
<feature type="domain" description="Thiamine pyrophosphate enzyme N-terminal TPP-binding" evidence="9">
    <location>
        <begin position="14"/>
        <end position="121"/>
    </location>
</feature>
<feature type="domain" description="Menaquinone biosynthesis protein MenD middle" evidence="10">
    <location>
        <begin position="186"/>
        <end position="399"/>
    </location>
</feature>
<dbReference type="Proteomes" id="UP000887104">
    <property type="component" value="Unassembled WGS sequence"/>
</dbReference>
<dbReference type="Gene3D" id="3.40.50.1220">
    <property type="entry name" value="TPP-binding domain"/>
    <property type="match status" value="1"/>
</dbReference>
<proteinExistence type="inferred from homology"/>
<comment type="caution">
    <text evidence="11">The sequence shown here is derived from an EMBL/GenBank/DDBJ whole genome shotgun (WGS) entry which is preliminary data.</text>
</comment>
<keyword evidence="1 7" id="KW-0474">Menaquinone biosynthesis</keyword>
<keyword evidence="5 7" id="KW-0786">Thiamine pyrophosphate</keyword>
<dbReference type="PANTHER" id="PTHR42916:SF1">
    <property type="entry name" value="PROTEIN PHYLLO, CHLOROPLASTIC"/>
    <property type="match status" value="1"/>
</dbReference>
<dbReference type="CDD" id="cd02009">
    <property type="entry name" value="TPP_SHCHC_synthase"/>
    <property type="match status" value="1"/>
</dbReference>
<protein>
    <recommendedName>
        <fullName evidence="7">2-succinyl-5-enolpyruvyl-6-hydroxy-3-cyclohexene-1-carboxylate synthase</fullName>
        <shortName evidence="7">SEPHCHC synthase</shortName>
        <ecNumber evidence="7">2.2.1.9</ecNumber>
    </recommendedName>
    <alternativeName>
        <fullName evidence="7">Menaquinone biosynthesis protein MenD</fullName>
    </alternativeName>
</protein>
<dbReference type="InterPro" id="IPR032264">
    <property type="entry name" value="MenD_middle"/>
</dbReference>
<dbReference type="Gene3D" id="3.40.50.970">
    <property type="match status" value="2"/>
</dbReference>
<keyword evidence="12" id="KW-1185">Reference proteome</keyword>
<gene>
    <name evidence="7 11" type="primary">menD</name>
    <name evidence="11" type="ORF">TUM4438_00580</name>
</gene>
<comment type="catalytic activity">
    <reaction evidence="7">
        <text>isochorismate + 2-oxoglutarate + H(+) = 5-enolpyruvoyl-6-hydroxy-2-succinyl-cyclohex-3-ene-1-carboxylate + CO2</text>
        <dbReference type="Rhea" id="RHEA:25593"/>
        <dbReference type="ChEBI" id="CHEBI:15378"/>
        <dbReference type="ChEBI" id="CHEBI:16526"/>
        <dbReference type="ChEBI" id="CHEBI:16810"/>
        <dbReference type="ChEBI" id="CHEBI:29780"/>
        <dbReference type="ChEBI" id="CHEBI:58818"/>
        <dbReference type="EC" id="2.2.1.9"/>
    </reaction>
</comment>
<evidence type="ECO:0000256" key="3">
    <source>
        <dbReference type="ARBA" id="ARBA00022723"/>
    </source>
</evidence>
<comment type="cofactor">
    <cofactor evidence="7">
        <name>Mg(2+)</name>
        <dbReference type="ChEBI" id="CHEBI:18420"/>
    </cofactor>
    <cofactor evidence="7">
        <name>Mn(2+)</name>
        <dbReference type="ChEBI" id="CHEBI:29035"/>
    </cofactor>
</comment>
<evidence type="ECO:0000256" key="6">
    <source>
        <dbReference type="ARBA" id="ARBA00023211"/>
    </source>
</evidence>
<reference evidence="11" key="1">
    <citation type="submission" date="2021-05" db="EMBL/GenBank/DDBJ databases">
        <title>Molecular characterization for Shewanella algae harboring chromosomal blaOXA-55-like strains isolated from clinical and environment sample.</title>
        <authorList>
            <person name="Ohama Y."/>
            <person name="Aoki K."/>
            <person name="Harada S."/>
            <person name="Moriya K."/>
            <person name="Ishii Y."/>
            <person name="Tateda K."/>
        </authorList>
    </citation>
    <scope>NUCLEOTIDE SEQUENCE</scope>
    <source>
        <strain evidence="11">JCM 11563</strain>
    </source>
</reference>
<dbReference type="PANTHER" id="PTHR42916">
    <property type="entry name" value="2-SUCCINYL-5-ENOLPYRUVYL-6-HYDROXY-3-CYCLOHEXENE-1-CARBOXYLATE SYNTHASE"/>
    <property type="match status" value="1"/>
</dbReference>
<keyword evidence="4 7" id="KW-0460">Magnesium</keyword>
<feature type="domain" description="Thiamine pyrophosphate enzyme TPP-binding" evidence="8">
    <location>
        <begin position="423"/>
        <end position="548"/>
    </location>
</feature>
<evidence type="ECO:0000256" key="1">
    <source>
        <dbReference type="ARBA" id="ARBA00022428"/>
    </source>
</evidence>
<comment type="pathway">
    <text evidence="7">Quinol/quinone metabolism; 1,4-dihydroxy-2-naphthoate biosynthesis; 1,4-dihydroxy-2-naphthoate from chorismate: step 2/7.</text>
</comment>
<comment type="similarity">
    <text evidence="7">Belongs to the TPP enzyme family. MenD subfamily.</text>
</comment>
<comment type="subunit">
    <text evidence="7">Homodimer.</text>
</comment>
<keyword evidence="2 7" id="KW-0808">Transferase</keyword>
<evidence type="ECO:0000256" key="5">
    <source>
        <dbReference type="ARBA" id="ARBA00023052"/>
    </source>
</evidence>
<evidence type="ECO:0000259" key="9">
    <source>
        <dbReference type="Pfam" id="PF02776"/>
    </source>
</evidence>
<dbReference type="PIRSF" id="PIRSF004983">
    <property type="entry name" value="MenD"/>
    <property type="match status" value="1"/>
</dbReference>
<dbReference type="Pfam" id="PF02775">
    <property type="entry name" value="TPP_enzyme_C"/>
    <property type="match status" value="1"/>
</dbReference>
<accession>A0ABQ4NYS8</accession>
<evidence type="ECO:0000313" key="12">
    <source>
        <dbReference type="Proteomes" id="UP000887104"/>
    </source>
</evidence>
<dbReference type="EC" id="2.2.1.9" evidence="7"/>
<keyword evidence="6 7" id="KW-0464">Manganese</keyword>
<evidence type="ECO:0000256" key="7">
    <source>
        <dbReference type="HAMAP-Rule" id="MF_01659"/>
    </source>
</evidence>
<keyword evidence="3 7" id="KW-0479">Metal-binding</keyword>
<comment type="cofactor">
    <cofactor evidence="7">
        <name>thiamine diphosphate</name>
        <dbReference type="ChEBI" id="CHEBI:58937"/>
    </cofactor>
    <text evidence="7">Binds 1 thiamine pyrophosphate per subunit.</text>
</comment>
<dbReference type="InterPro" id="IPR004433">
    <property type="entry name" value="MenaQ_synth_MenD"/>
</dbReference>
<dbReference type="Pfam" id="PF02776">
    <property type="entry name" value="TPP_enzyme_N"/>
    <property type="match status" value="1"/>
</dbReference>
<dbReference type="RefSeq" id="WP_220778236.1">
    <property type="nucleotide sequence ID" value="NZ_BPEY01000001.1"/>
</dbReference>
<organism evidence="11 12">
    <name type="scientific">Shewanella sairae</name>
    <dbReference type="NCBI Taxonomy" id="190310"/>
    <lineage>
        <taxon>Bacteria</taxon>
        <taxon>Pseudomonadati</taxon>
        <taxon>Pseudomonadota</taxon>
        <taxon>Gammaproteobacteria</taxon>
        <taxon>Alteromonadales</taxon>
        <taxon>Shewanellaceae</taxon>
        <taxon>Shewanella</taxon>
    </lineage>
</organism>
<dbReference type="InterPro" id="IPR012001">
    <property type="entry name" value="Thiamin_PyroP_enz_TPP-bd_dom"/>
</dbReference>
<dbReference type="NCBIfam" id="TIGR00173">
    <property type="entry name" value="menD"/>
    <property type="match status" value="1"/>
</dbReference>
<evidence type="ECO:0000256" key="4">
    <source>
        <dbReference type="ARBA" id="ARBA00022842"/>
    </source>
</evidence>
<name>A0ABQ4NYS8_9GAMM</name>
<dbReference type="EMBL" id="BPEY01000001">
    <property type="protein sequence ID" value="GIU40134.1"/>
    <property type="molecule type" value="Genomic_DNA"/>
</dbReference>
<dbReference type="CDD" id="cd07037">
    <property type="entry name" value="TPP_PYR_MenD"/>
    <property type="match status" value="1"/>
</dbReference>
<evidence type="ECO:0000259" key="8">
    <source>
        <dbReference type="Pfam" id="PF02775"/>
    </source>
</evidence>
<dbReference type="SUPFAM" id="SSF52518">
    <property type="entry name" value="Thiamin diphosphate-binding fold (THDP-binding)"/>
    <property type="match status" value="2"/>
</dbReference>
<evidence type="ECO:0000313" key="11">
    <source>
        <dbReference type="EMBL" id="GIU40134.1"/>
    </source>
</evidence>
<dbReference type="InterPro" id="IPR011766">
    <property type="entry name" value="TPP_enzyme_TPP-bd"/>
</dbReference>